<reference evidence="3 4" key="1">
    <citation type="submission" date="2019-02" db="EMBL/GenBank/DDBJ databases">
        <title>Deep-cultivation of Planctomycetes and their phenomic and genomic characterization uncovers novel biology.</title>
        <authorList>
            <person name="Wiegand S."/>
            <person name="Jogler M."/>
            <person name="Boedeker C."/>
            <person name="Pinto D."/>
            <person name="Vollmers J."/>
            <person name="Rivas-Marin E."/>
            <person name="Kohn T."/>
            <person name="Peeters S.H."/>
            <person name="Heuer A."/>
            <person name="Rast P."/>
            <person name="Oberbeckmann S."/>
            <person name="Bunk B."/>
            <person name="Jeske O."/>
            <person name="Meyerdierks A."/>
            <person name="Storesund J.E."/>
            <person name="Kallscheuer N."/>
            <person name="Luecker S."/>
            <person name="Lage O.M."/>
            <person name="Pohl T."/>
            <person name="Merkel B.J."/>
            <person name="Hornburger P."/>
            <person name="Mueller R.-W."/>
            <person name="Bruemmer F."/>
            <person name="Labrenz M."/>
            <person name="Spormann A.M."/>
            <person name="Op den Camp H."/>
            <person name="Overmann J."/>
            <person name="Amann R."/>
            <person name="Jetten M.S.M."/>
            <person name="Mascher T."/>
            <person name="Medema M.H."/>
            <person name="Devos D.P."/>
            <person name="Kaster A.-K."/>
            <person name="Ovreas L."/>
            <person name="Rohde M."/>
            <person name="Galperin M.Y."/>
            <person name="Jogler C."/>
        </authorList>
    </citation>
    <scope>NUCLEOTIDE SEQUENCE [LARGE SCALE GENOMIC DNA]</scope>
    <source>
        <strain evidence="3 4">KS4</strain>
    </source>
</reference>
<dbReference type="EMBL" id="CP036425">
    <property type="protein sequence ID" value="QDU32720.1"/>
    <property type="molecule type" value="Genomic_DNA"/>
</dbReference>
<keyword evidence="1 3" id="KW-0808">Transferase</keyword>
<accession>A0A517YR74</accession>
<evidence type="ECO:0000259" key="2">
    <source>
        <dbReference type="Pfam" id="PF13649"/>
    </source>
</evidence>
<evidence type="ECO:0000256" key="1">
    <source>
        <dbReference type="ARBA" id="ARBA00022679"/>
    </source>
</evidence>
<dbReference type="PANTHER" id="PTHR43861">
    <property type="entry name" value="TRANS-ACONITATE 2-METHYLTRANSFERASE-RELATED"/>
    <property type="match status" value="1"/>
</dbReference>
<dbReference type="Pfam" id="PF13649">
    <property type="entry name" value="Methyltransf_25"/>
    <property type="match status" value="1"/>
</dbReference>
<dbReference type="InterPro" id="IPR029063">
    <property type="entry name" value="SAM-dependent_MTases_sf"/>
</dbReference>
<protein>
    <submittedName>
        <fullName evidence="3">Trans-aconitate 2-methyltransferase</fullName>
    </submittedName>
</protein>
<dbReference type="OrthoDB" id="626362at2"/>
<gene>
    <name evidence="3" type="ORF">KS4_07540</name>
</gene>
<dbReference type="Proteomes" id="UP000317369">
    <property type="component" value="Chromosome"/>
</dbReference>
<dbReference type="CDD" id="cd02440">
    <property type="entry name" value="AdoMet_MTases"/>
    <property type="match status" value="1"/>
</dbReference>
<dbReference type="KEGG" id="pcor:KS4_07540"/>
<keyword evidence="3" id="KW-0489">Methyltransferase</keyword>
<sequence>MCTSTTSPSNLAHTFDTWFSLFPNAESKDATQQDITALINATNIQPHHILWDLGCGTGRHLRELHHRNYHNIQGIDLSKAALTVAKQHATNPPIPYIQRDFRDHLVSSSQSADLIYSLDYTFSLFPPDELATLLKLCIQRLNRLGHIYIEMWDKHAITPKRELDITRAHTLSTGQFTYRGQYNPDTQTLQFKHTFTPLPQTTPTTPITPQKPASQNLPIQIHYLYDDQDLQTLIAPLGLKLTQSHQPTTSFSRHFMLSKT</sequence>
<keyword evidence="4" id="KW-1185">Reference proteome</keyword>
<dbReference type="AlphaFoldDB" id="A0A517YR74"/>
<dbReference type="Gene3D" id="3.40.50.150">
    <property type="entry name" value="Vaccinia Virus protein VP39"/>
    <property type="match status" value="1"/>
</dbReference>
<name>A0A517YR74_9BACT</name>
<dbReference type="RefSeq" id="WP_145074736.1">
    <property type="nucleotide sequence ID" value="NZ_CP036425.1"/>
</dbReference>
<dbReference type="GO" id="GO:0008168">
    <property type="term" value="F:methyltransferase activity"/>
    <property type="evidence" value="ECO:0007669"/>
    <property type="project" value="UniProtKB-KW"/>
</dbReference>
<feature type="domain" description="Methyltransferase" evidence="2">
    <location>
        <begin position="52"/>
        <end position="142"/>
    </location>
</feature>
<dbReference type="InterPro" id="IPR041698">
    <property type="entry name" value="Methyltransf_25"/>
</dbReference>
<dbReference type="SUPFAM" id="SSF53335">
    <property type="entry name" value="S-adenosyl-L-methionine-dependent methyltransferases"/>
    <property type="match status" value="1"/>
</dbReference>
<evidence type="ECO:0000313" key="3">
    <source>
        <dbReference type="EMBL" id="QDU32720.1"/>
    </source>
</evidence>
<organism evidence="3 4">
    <name type="scientific">Poriferisphaera corsica</name>
    <dbReference type="NCBI Taxonomy" id="2528020"/>
    <lineage>
        <taxon>Bacteria</taxon>
        <taxon>Pseudomonadati</taxon>
        <taxon>Planctomycetota</taxon>
        <taxon>Phycisphaerae</taxon>
        <taxon>Phycisphaerales</taxon>
        <taxon>Phycisphaeraceae</taxon>
        <taxon>Poriferisphaera</taxon>
    </lineage>
</organism>
<proteinExistence type="predicted"/>
<dbReference type="GO" id="GO:0032259">
    <property type="term" value="P:methylation"/>
    <property type="evidence" value="ECO:0007669"/>
    <property type="project" value="UniProtKB-KW"/>
</dbReference>
<evidence type="ECO:0000313" key="4">
    <source>
        <dbReference type="Proteomes" id="UP000317369"/>
    </source>
</evidence>